<organism evidence="4 5">
    <name type="scientific">Methylobacterium nonmethylotrophicum</name>
    <dbReference type="NCBI Taxonomy" id="1141884"/>
    <lineage>
        <taxon>Bacteria</taxon>
        <taxon>Pseudomonadati</taxon>
        <taxon>Pseudomonadota</taxon>
        <taxon>Alphaproteobacteria</taxon>
        <taxon>Hyphomicrobiales</taxon>
        <taxon>Methylobacteriaceae</taxon>
        <taxon>Methylobacterium</taxon>
    </lineage>
</organism>
<feature type="domain" description="Response regulatory" evidence="3">
    <location>
        <begin position="6"/>
        <end position="124"/>
    </location>
</feature>
<dbReference type="Proteomes" id="UP000297535">
    <property type="component" value="Unassembled WGS sequence"/>
</dbReference>
<dbReference type="InterPro" id="IPR011006">
    <property type="entry name" value="CheY-like_superfamily"/>
</dbReference>
<proteinExistence type="predicted"/>
<dbReference type="Pfam" id="PF00072">
    <property type="entry name" value="Response_reg"/>
    <property type="match status" value="1"/>
</dbReference>
<dbReference type="EMBL" id="SRLB01000013">
    <property type="protein sequence ID" value="TGD97783.1"/>
    <property type="molecule type" value="Genomic_DNA"/>
</dbReference>
<evidence type="ECO:0000313" key="5">
    <source>
        <dbReference type="Proteomes" id="UP000297535"/>
    </source>
</evidence>
<gene>
    <name evidence="4" type="ORF">EU555_19045</name>
</gene>
<evidence type="ECO:0000256" key="2">
    <source>
        <dbReference type="PROSITE-ProRule" id="PRU00169"/>
    </source>
</evidence>
<comment type="caution">
    <text evidence="4">The sequence shown here is derived from an EMBL/GenBank/DDBJ whole genome shotgun (WGS) entry which is preliminary data.</text>
</comment>
<dbReference type="SUPFAM" id="SSF52172">
    <property type="entry name" value="CheY-like"/>
    <property type="match status" value="1"/>
</dbReference>
<dbReference type="InterPro" id="IPR050595">
    <property type="entry name" value="Bact_response_regulator"/>
</dbReference>
<accession>A0A4Z0NPY7</accession>
<dbReference type="PANTHER" id="PTHR44591">
    <property type="entry name" value="STRESS RESPONSE REGULATOR PROTEIN 1"/>
    <property type="match status" value="1"/>
</dbReference>
<evidence type="ECO:0000256" key="1">
    <source>
        <dbReference type="ARBA" id="ARBA00022553"/>
    </source>
</evidence>
<dbReference type="InterPro" id="IPR001789">
    <property type="entry name" value="Sig_transdc_resp-reg_receiver"/>
</dbReference>
<feature type="modified residue" description="4-aspartylphosphate" evidence="2">
    <location>
        <position position="59"/>
    </location>
</feature>
<reference evidence="4 5" key="1">
    <citation type="submission" date="2019-04" db="EMBL/GenBank/DDBJ databases">
        <authorList>
            <person name="Feng G."/>
            <person name="Zhu H."/>
        </authorList>
    </citation>
    <scope>NUCLEOTIDE SEQUENCE [LARGE SCALE GENOMIC DNA]</scope>
    <source>
        <strain evidence="4 5">6HR-1</strain>
    </source>
</reference>
<dbReference type="Gene3D" id="3.40.50.2300">
    <property type="match status" value="1"/>
</dbReference>
<dbReference type="PANTHER" id="PTHR44591:SF25">
    <property type="entry name" value="CHEMOTAXIS TWO-COMPONENT RESPONSE REGULATOR"/>
    <property type="match status" value="1"/>
</dbReference>
<keyword evidence="5" id="KW-1185">Reference proteome</keyword>
<dbReference type="PROSITE" id="PS50110">
    <property type="entry name" value="RESPONSE_REGULATORY"/>
    <property type="match status" value="1"/>
</dbReference>
<keyword evidence="1 2" id="KW-0597">Phosphoprotein</keyword>
<protein>
    <submittedName>
        <fullName evidence="4">Response regulator</fullName>
    </submittedName>
</protein>
<dbReference type="AlphaFoldDB" id="A0A4Z0NPY7"/>
<dbReference type="OrthoDB" id="9782655at2"/>
<dbReference type="GO" id="GO:0000160">
    <property type="term" value="P:phosphorelay signal transduction system"/>
    <property type="evidence" value="ECO:0007669"/>
    <property type="project" value="InterPro"/>
</dbReference>
<sequence length="130" mass="13883">MLDMPTIAIVDDDEAVRVATASLVRSLGYAARPYASAEDFLADLARDPVAAPPDCLITDVQMPGITGLQLQDQLQAEGRTFPIIITTAFHSEVLRQRAVASGAAAFLEKPFNGDVISEVLESVLARIGRS</sequence>
<dbReference type="SMART" id="SM00448">
    <property type="entry name" value="REC"/>
    <property type="match status" value="1"/>
</dbReference>
<evidence type="ECO:0000313" key="4">
    <source>
        <dbReference type="EMBL" id="TGD97783.1"/>
    </source>
</evidence>
<name>A0A4Z0NPY7_9HYPH</name>
<evidence type="ECO:0000259" key="3">
    <source>
        <dbReference type="PROSITE" id="PS50110"/>
    </source>
</evidence>